<keyword evidence="2" id="KW-0645">Protease</keyword>
<evidence type="ECO:0000256" key="4">
    <source>
        <dbReference type="ARBA" id="ARBA00022737"/>
    </source>
</evidence>
<evidence type="ECO:0000256" key="7">
    <source>
        <dbReference type="SAM" id="MobiDB-lite"/>
    </source>
</evidence>
<keyword evidence="4" id="KW-0677">Repeat</keyword>
<keyword evidence="11" id="KW-1185">Reference proteome</keyword>
<evidence type="ECO:0000259" key="8">
    <source>
        <dbReference type="PROSITE" id="PS51782"/>
    </source>
</evidence>
<dbReference type="Proteomes" id="UP000199258">
    <property type="component" value="Unassembled WGS sequence"/>
</dbReference>
<comment type="similarity">
    <text evidence="1">Belongs to the peptidase C40 family.</text>
</comment>
<reference evidence="10 11" key="1">
    <citation type="submission" date="2016-10" db="EMBL/GenBank/DDBJ databases">
        <authorList>
            <person name="de Groot N.N."/>
        </authorList>
    </citation>
    <scope>NUCLEOTIDE SEQUENCE [LARGE SCALE GENOMIC DNA]</scope>
    <source>
        <strain evidence="10 11">NP_1H</strain>
    </source>
</reference>
<dbReference type="Gene3D" id="3.90.1720.10">
    <property type="entry name" value="endopeptidase domain like (from Nostoc punctiforme)"/>
    <property type="match status" value="1"/>
</dbReference>
<evidence type="ECO:0000256" key="1">
    <source>
        <dbReference type="ARBA" id="ARBA00007074"/>
    </source>
</evidence>
<dbReference type="GO" id="GO:0008234">
    <property type="term" value="F:cysteine-type peptidase activity"/>
    <property type="evidence" value="ECO:0007669"/>
    <property type="project" value="UniProtKB-KW"/>
</dbReference>
<dbReference type="SUPFAM" id="SSF54001">
    <property type="entry name" value="Cysteine proteinases"/>
    <property type="match status" value="1"/>
</dbReference>
<dbReference type="GO" id="GO:0006508">
    <property type="term" value="P:proteolysis"/>
    <property type="evidence" value="ECO:0007669"/>
    <property type="project" value="UniProtKB-KW"/>
</dbReference>
<keyword evidence="5" id="KW-0378">Hydrolase</keyword>
<organism evidence="10 11">
    <name type="scientific">Arthrobacter subterraneus</name>
    <dbReference type="NCBI Taxonomy" id="335973"/>
    <lineage>
        <taxon>Bacteria</taxon>
        <taxon>Bacillati</taxon>
        <taxon>Actinomycetota</taxon>
        <taxon>Actinomycetes</taxon>
        <taxon>Micrococcales</taxon>
        <taxon>Micrococcaceae</taxon>
        <taxon>Arthrobacter</taxon>
    </lineage>
</organism>
<dbReference type="InterPro" id="IPR038765">
    <property type="entry name" value="Papain-like_cys_pep_sf"/>
</dbReference>
<dbReference type="EMBL" id="FNDT01000047">
    <property type="protein sequence ID" value="SDJ02261.1"/>
    <property type="molecule type" value="Genomic_DNA"/>
</dbReference>
<dbReference type="Gene3D" id="3.10.350.10">
    <property type="entry name" value="LysM domain"/>
    <property type="match status" value="1"/>
</dbReference>
<name>A0A1G8QC25_9MICC</name>
<evidence type="ECO:0000256" key="3">
    <source>
        <dbReference type="ARBA" id="ARBA00022729"/>
    </source>
</evidence>
<dbReference type="Pfam" id="PF00877">
    <property type="entry name" value="NLPC_P60"/>
    <property type="match status" value="1"/>
</dbReference>
<dbReference type="RefSeq" id="WP_175460241.1">
    <property type="nucleotide sequence ID" value="NZ_FNDT01000047.1"/>
</dbReference>
<protein>
    <submittedName>
        <fullName evidence="10">NlpC/P60 family protein</fullName>
    </submittedName>
</protein>
<dbReference type="InterPro" id="IPR036779">
    <property type="entry name" value="LysM_dom_sf"/>
</dbReference>
<proteinExistence type="inferred from homology"/>
<feature type="compositionally biased region" description="Basic residues" evidence="7">
    <location>
        <begin position="1"/>
        <end position="10"/>
    </location>
</feature>
<dbReference type="CDD" id="cd00118">
    <property type="entry name" value="LysM"/>
    <property type="match status" value="1"/>
</dbReference>
<feature type="domain" description="LysM" evidence="8">
    <location>
        <begin position="78"/>
        <end position="122"/>
    </location>
</feature>
<dbReference type="SMART" id="SM00257">
    <property type="entry name" value="LysM"/>
    <property type="match status" value="1"/>
</dbReference>
<feature type="region of interest" description="Disordered" evidence="7">
    <location>
        <begin position="1"/>
        <end position="33"/>
    </location>
</feature>
<sequence>MSLKNTHARHRADTTRPLAKIWGTTPGSQHSRPRQAAVVVVGAGMLLGSAVPAQAGAISSAPAADVTAVQTWSAQAGSSYTVQSGDTLGQIAAQHGIDLSALLSLNGLSLESVIYPGDRINLTASAAGPAAAPRLMTLAGSIGSAEESSSAVPDNSREESASSSTNQAILAAARAQLGAVQDCTVLGEVALRAAGITGVGDESPESLMAYATPVSNPQPGDFIYYADGGMGFSHNAVYIGNGQAIHSGWNGNQTVIESVDVGSGPVYYRVNA</sequence>
<evidence type="ECO:0000256" key="5">
    <source>
        <dbReference type="ARBA" id="ARBA00022801"/>
    </source>
</evidence>
<dbReference type="Pfam" id="PF01476">
    <property type="entry name" value="LysM"/>
    <property type="match status" value="1"/>
</dbReference>
<gene>
    <name evidence="10" type="ORF">SAMN04488693_1475</name>
</gene>
<dbReference type="InterPro" id="IPR000064">
    <property type="entry name" value="NLP_P60_dom"/>
</dbReference>
<dbReference type="PROSITE" id="PS51782">
    <property type="entry name" value="LYSM"/>
    <property type="match status" value="1"/>
</dbReference>
<dbReference type="AlphaFoldDB" id="A0A1G8QC25"/>
<feature type="domain" description="NlpC/P60" evidence="9">
    <location>
        <begin position="150"/>
        <end position="272"/>
    </location>
</feature>
<evidence type="ECO:0000256" key="6">
    <source>
        <dbReference type="ARBA" id="ARBA00022807"/>
    </source>
</evidence>
<dbReference type="SUPFAM" id="SSF54106">
    <property type="entry name" value="LysM domain"/>
    <property type="match status" value="1"/>
</dbReference>
<evidence type="ECO:0000313" key="11">
    <source>
        <dbReference type="Proteomes" id="UP000199258"/>
    </source>
</evidence>
<evidence type="ECO:0000259" key="9">
    <source>
        <dbReference type="PROSITE" id="PS51935"/>
    </source>
</evidence>
<keyword evidence="6" id="KW-0788">Thiol protease</keyword>
<dbReference type="PROSITE" id="PS51935">
    <property type="entry name" value="NLPC_P60"/>
    <property type="match status" value="1"/>
</dbReference>
<evidence type="ECO:0000256" key="2">
    <source>
        <dbReference type="ARBA" id="ARBA00022670"/>
    </source>
</evidence>
<accession>A0A1G8QC25</accession>
<dbReference type="STRING" id="335973.SAMN04488693_1475"/>
<evidence type="ECO:0000313" key="10">
    <source>
        <dbReference type="EMBL" id="SDJ02261.1"/>
    </source>
</evidence>
<keyword evidence="3" id="KW-0732">Signal</keyword>
<dbReference type="InterPro" id="IPR018392">
    <property type="entry name" value="LysM"/>
</dbReference>